<dbReference type="AlphaFoldDB" id="A0A857JF06"/>
<keyword evidence="12" id="KW-1185">Reference proteome</keyword>
<dbReference type="PANTHER" id="PTHR35869">
    <property type="entry name" value="OUTER-MEMBRANE LIPOPROTEIN CARRIER PROTEIN"/>
    <property type="match status" value="1"/>
</dbReference>
<gene>
    <name evidence="10" type="primary">lolA</name>
    <name evidence="11" type="ORF">FX988_00812</name>
</gene>
<dbReference type="InterPro" id="IPR004564">
    <property type="entry name" value="OM_lipoprot_carrier_LolA-like"/>
</dbReference>
<evidence type="ECO:0000256" key="2">
    <source>
        <dbReference type="ARBA" id="ARBA00007615"/>
    </source>
</evidence>
<dbReference type="SUPFAM" id="SSF89392">
    <property type="entry name" value="Prokaryotic lipoproteins and lipoprotein localization factors"/>
    <property type="match status" value="1"/>
</dbReference>
<comment type="subunit">
    <text evidence="3 10">Monomer.</text>
</comment>
<evidence type="ECO:0000313" key="12">
    <source>
        <dbReference type="Proteomes" id="UP000464524"/>
    </source>
</evidence>
<dbReference type="Pfam" id="PF03548">
    <property type="entry name" value="LolA"/>
    <property type="match status" value="1"/>
</dbReference>
<comment type="similarity">
    <text evidence="2 10">Belongs to the LolA family.</text>
</comment>
<organism evidence="11 12">
    <name type="scientific">Paraglaciecola mesophila</name>
    <dbReference type="NCBI Taxonomy" id="197222"/>
    <lineage>
        <taxon>Bacteria</taxon>
        <taxon>Pseudomonadati</taxon>
        <taxon>Pseudomonadota</taxon>
        <taxon>Gammaproteobacteria</taxon>
        <taxon>Alteromonadales</taxon>
        <taxon>Alteromonadaceae</taxon>
        <taxon>Paraglaciecola</taxon>
    </lineage>
</organism>
<accession>A0A857JF06</accession>
<name>A0A857JF06_9ALTE</name>
<dbReference type="CDD" id="cd16325">
    <property type="entry name" value="LolA"/>
    <property type="match status" value="1"/>
</dbReference>
<proteinExistence type="inferred from homology"/>
<keyword evidence="9 10" id="KW-0143">Chaperone</keyword>
<keyword evidence="8 10" id="KW-0653">Protein transport</keyword>
<evidence type="ECO:0000256" key="8">
    <source>
        <dbReference type="ARBA" id="ARBA00022927"/>
    </source>
</evidence>
<dbReference type="GO" id="GO:0044874">
    <property type="term" value="P:lipoprotein localization to outer membrane"/>
    <property type="evidence" value="ECO:0007669"/>
    <property type="project" value="UniProtKB-UniRule"/>
</dbReference>
<dbReference type="InterPro" id="IPR018323">
    <property type="entry name" value="OM_lipoprot_carrier_LolA_Pbac"/>
</dbReference>
<evidence type="ECO:0000256" key="4">
    <source>
        <dbReference type="ARBA" id="ARBA00014035"/>
    </source>
</evidence>
<keyword evidence="5 10" id="KW-0813">Transport</keyword>
<reference evidence="11 12" key="1">
    <citation type="submission" date="2019-12" db="EMBL/GenBank/DDBJ databases">
        <title>Genome sequencing and assembly of endphytes of Porphyra tenera.</title>
        <authorList>
            <person name="Park J.M."/>
            <person name="Shin R."/>
            <person name="Jo S.H."/>
        </authorList>
    </citation>
    <scope>NUCLEOTIDE SEQUENCE [LARGE SCALE GENOMIC DNA]</scope>
    <source>
        <strain evidence="11 12">GPM4</strain>
    </source>
</reference>
<keyword evidence="6 10" id="KW-0732">Signal</keyword>
<dbReference type="HAMAP" id="MF_00240">
    <property type="entry name" value="LolA"/>
    <property type="match status" value="1"/>
</dbReference>
<dbReference type="GO" id="GO:0042953">
    <property type="term" value="P:lipoprotein transport"/>
    <property type="evidence" value="ECO:0007669"/>
    <property type="project" value="InterPro"/>
</dbReference>
<keyword evidence="11" id="KW-0449">Lipoprotein</keyword>
<feature type="chain" id="PRO_5033181283" description="Outer-membrane lipoprotein carrier protein" evidence="10">
    <location>
        <begin position="37"/>
        <end position="220"/>
    </location>
</feature>
<comment type="function">
    <text evidence="10">Participates in the translocation of lipoproteins from the inner membrane to the outer membrane. Only forms a complex with a lipoprotein if the residue after the N-terminal Cys is not an aspartate (The Asp acts as a targeting signal to indicate that the lipoprotein should stay in the inner membrane).</text>
</comment>
<evidence type="ECO:0000256" key="6">
    <source>
        <dbReference type="ARBA" id="ARBA00022729"/>
    </source>
</evidence>
<evidence type="ECO:0000256" key="7">
    <source>
        <dbReference type="ARBA" id="ARBA00022764"/>
    </source>
</evidence>
<comment type="subcellular location">
    <subcellularLocation>
        <location evidence="1 10">Periplasm</location>
    </subcellularLocation>
</comment>
<evidence type="ECO:0000256" key="10">
    <source>
        <dbReference type="HAMAP-Rule" id="MF_00240"/>
    </source>
</evidence>
<evidence type="ECO:0000256" key="9">
    <source>
        <dbReference type="ARBA" id="ARBA00023186"/>
    </source>
</evidence>
<dbReference type="KEGG" id="pmes:FX988_00812"/>
<dbReference type="GO" id="GO:0030288">
    <property type="term" value="C:outer membrane-bounded periplasmic space"/>
    <property type="evidence" value="ECO:0007669"/>
    <property type="project" value="TreeGrafter"/>
</dbReference>
<keyword evidence="7 10" id="KW-0574">Periplasm</keyword>
<evidence type="ECO:0000313" key="11">
    <source>
        <dbReference type="EMBL" id="QHJ10593.1"/>
    </source>
</evidence>
<dbReference type="OrthoDB" id="9787361at2"/>
<dbReference type="PANTHER" id="PTHR35869:SF1">
    <property type="entry name" value="OUTER-MEMBRANE LIPOPROTEIN CARRIER PROTEIN"/>
    <property type="match status" value="1"/>
</dbReference>
<sequence precursor="true">MIGNQQRMKKMKYSSALGKVSVMLCLAMGLAVNGYAQQTDEDMLKARLQALHYFSANFTQKVTDANHEVLQEATGVIKLKQPNKLYWELDPPNENILIADGTTLWNVDPFVEQVTAIDQDQAVANNPLILLTQPNSDAWSHFTVSHSNNTFRIDANRPDSAVHSLVLVFEGEQLSSMSMQDSQQQISDLYFDNIQQNKTLNDDVFTFSLPEGYDLDDQRN</sequence>
<dbReference type="InterPro" id="IPR029046">
    <property type="entry name" value="LolA/LolB/LppX"/>
</dbReference>
<dbReference type="NCBIfam" id="TIGR00547">
    <property type="entry name" value="lolA"/>
    <property type="match status" value="1"/>
</dbReference>
<protein>
    <recommendedName>
        <fullName evidence="4 10">Outer-membrane lipoprotein carrier protein</fullName>
    </recommendedName>
</protein>
<feature type="signal peptide" evidence="10">
    <location>
        <begin position="1"/>
        <end position="36"/>
    </location>
</feature>
<evidence type="ECO:0000256" key="3">
    <source>
        <dbReference type="ARBA" id="ARBA00011245"/>
    </source>
</evidence>
<dbReference type="Proteomes" id="UP000464524">
    <property type="component" value="Chromosome"/>
</dbReference>
<evidence type="ECO:0000256" key="1">
    <source>
        <dbReference type="ARBA" id="ARBA00004418"/>
    </source>
</evidence>
<dbReference type="Gene3D" id="2.50.20.10">
    <property type="entry name" value="Lipoprotein localisation LolA/LolB/LppX"/>
    <property type="match status" value="1"/>
</dbReference>
<evidence type="ECO:0000256" key="5">
    <source>
        <dbReference type="ARBA" id="ARBA00022448"/>
    </source>
</evidence>
<dbReference type="EMBL" id="CP047656">
    <property type="protein sequence ID" value="QHJ10593.1"/>
    <property type="molecule type" value="Genomic_DNA"/>
</dbReference>